<evidence type="ECO:0000256" key="6">
    <source>
        <dbReference type="ARBA" id="ARBA00023136"/>
    </source>
</evidence>
<accession>A0A7R7DRT3</accession>
<dbReference type="PANTHER" id="PTHR47737:SF1">
    <property type="entry name" value="GLYCINE BETAINE_PROLINE BETAINE TRANSPORT SYSTEM PERMEASE PROTEIN PROW"/>
    <property type="match status" value="1"/>
</dbReference>
<evidence type="ECO:0000256" key="2">
    <source>
        <dbReference type="ARBA" id="ARBA00022448"/>
    </source>
</evidence>
<sequence>MSLHELADSGPSIPQIPVGTWAEDVVDWLKNNIGVLFDDVKSIVETVVSGLSDALIAVPWPVMIIIFVLLGLWLRTWKFAIFALLGPLLIVSMQLWDDAMKTLALVIVAAAVSLILAIPIGIAAAQNAWVSRIVKPILDLMQTMPQFVYLIPAVILLGLGPAPGLVATVVFAMPPGVRFTELGIRQVNHEVVEAGEAFGASPWKVLLRIKLPLSLGTMMAGVNQVIMLTLSMVVIAGMLSAPGLGQDVVGAVSQTDVAAGFQSGLAVVILAIVLDRLTAGLGERAAPEARLARRSRALKRRQARARNTNSDAEQAAKVNA</sequence>
<dbReference type="EMBL" id="AP023355">
    <property type="protein sequence ID" value="BCJ36644.1"/>
    <property type="molecule type" value="Genomic_DNA"/>
</dbReference>
<proteinExistence type="inferred from homology"/>
<dbReference type="FunFam" id="1.10.3720.10:FF:000001">
    <property type="entry name" value="Glycine betaine ABC transporter, permease"/>
    <property type="match status" value="1"/>
</dbReference>
<reference evidence="10 11" key="1">
    <citation type="submission" date="2020-08" db="EMBL/GenBank/DDBJ databases">
        <title>Whole genome shotgun sequence of Actinocatenispora thailandica NBRC 105041.</title>
        <authorList>
            <person name="Komaki H."/>
            <person name="Tamura T."/>
        </authorList>
    </citation>
    <scope>NUCLEOTIDE SEQUENCE [LARGE SCALE GENOMIC DNA]</scope>
    <source>
        <strain evidence="10 11">NBRC 105041</strain>
    </source>
</reference>
<dbReference type="Pfam" id="PF00528">
    <property type="entry name" value="BPD_transp_1"/>
    <property type="match status" value="1"/>
</dbReference>
<name>A0A7R7DRT3_9ACTN</name>
<keyword evidence="6 7" id="KW-0472">Membrane</keyword>
<dbReference type="SUPFAM" id="SSF161098">
    <property type="entry name" value="MetI-like"/>
    <property type="match status" value="1"/>
</dbReference>
<keyword evidence="2 7" id="KW-0813">Transport</keyword>
<dbReference type="GO" id="GO:0031460">
    <property type="term" value="P:glycine betaine transport"/>
    <property type="evidence" value="ECO:0007669"/>
    <property type="project" value="TreeGrafter"/>
</dbReference>
<feature type="region of interest" description="Disordered" evidence="8">
    <location>
        <begin position="292"/>
        <end position="320"/>
    </location>
</feature>
<evidence type="ECO:0000256" key="5">
    <source>
        <dbReference type="ARBA" id="ARBA00022989"/>
    </source>
</evidence>
<feature type="transmembrane region" description="Helical" evidence="7">
    <location>
        <begin position="54"/>
        <end position="73"/>
    </location>
</feature>
<keyword evidence="4 7" id="KW-0812">Transmembrane</keyword>
<dbReference type="PANTHER" id="PTHR47737">
    <property type="entry name" value="GLYCINE BETAINE/PROLINE BETAINE TRANSPORT SYSTEM PERMEASE PROTEIN PROW"/>
    <property type="match status" value="1"/>
</dbReference>
<dbReference type="InterPro" id="IPR035906">
    <property type="entry name" value="MetI-like_sf"/>
</dbReference>
<evidence type="ECO:0000313" key="11">
    <source>
        <dbReference type="Proteomes" id="UP000611640"/>
    </source>
</evidence>
<feature type="transmembrane region" description="Helical" evidence="7">
    <location>
        <begin position="257"/>
        <end position="274"/>
    </location>
</feature>
<dbReference type="GO" id="GO:0015871">
    <property type="term" value="P:choline transport"/>
    <property type="evidence" value="ECO:0007669"/>
    <property type="project" value="TreeGrafter"/>
</dbReference>
<comment type="similarity">
    <text evidence="7">Belongs to the binding-protein-dependent transport system permease family.</text>
</comment>
<dbReference type="KEGG" id="atl:Athai_41470"/>
<feature type="transmembrane region" description="Helical" evidence="7">
    <location>
        <begin position="149"/>
        <end position="172"/>
    </location>
</feature>
<evidence type="ECO:0000259" key="9">
    <source>
        <dbReference type="PROSITE" id="PS50928"/>
    </source>
</evidence>
<dbReference type="PROSITE" id="PS50928">
    <property type="entry name" value="ABC_TM1"/>
    <property type="match status" value="1"/>
</dbReference>
<dbReference type="GO" id="GO:0005275">
    <property type="term" value="F:amine transmembrane transporter activity"/>
    <property type="evidence" value="ECO:0007669"/>
    <property type="project" value="TreeGrafter"/>
</dbReference>
<dbReference type="AlphaFoldDB" id="A0A7R7DRT3"/>
<evidence type="ECO:0000313" key="10">
    <source>
        <dbReference type="EMBL" id="BCJ36644.1"/>
    </source>
</evidence>
<keyword evidence="11" id="KW-1185">Reference proteome</keyword>
<dbReference type="CDD" id="cd06261">
    <property type="entry name" value="TM_PBP2"/>
    <property type="match status" value="1"/>
</dbReference>
<dbReference type="GO" id="GO:0015226">
    <property type="term" value="F:carnitine transmembrane transporter activity"/>
    <property type="evidence" value="ECO:0007669"/>
    <property type="project" value="TreeGrafter"/>
</dbReference>
<gene>
    <name evidence="10" type="ORF">Athai_41470</name>
</gene>
<organism evidence="10 11">
    <name type="scientific">Actinocatenispora thailandica</name>
    <dbReference type="NCBI Taxonomy" id="227318"/>
    <lineage>
        <taxon>Bacteria</taxon>
        <taxon>Bacillati</taxon>
        <taxon>Actinomycetota</taxon>
        <taxon>Actinomycetes</taxon>
        <taxon>Micromonosporales</taxon>
        <taxon>Micromonosporaceae</taxon>
        <taxon>Actinocatenispora</taxon>
    </lineage>
</organism>
<feature type="transmembrane region" description="Helical" evidence="7">
    <location>
        <begin position="225"/>
        <end position="245"/>
    </location>
</feature>
<dbReference type="RefSeq" id="WP_203962987.1">
    <property type="nucleotide sequence ID" value="NZ_AP023355.1"/>
</dbReference>
<dbReference type="InterPro" id="IPR000515">
    <property type="entry name" value="MetI-like"/>
</dbReference>
<keyword evidence="5 7" id="KW-1133">Transmembrane helix</keyword>
<evidence type="ECO:0000256" key="7">
    <source>
        <dbReference type="RuleBase" id="RU363032"/>
    </source>
</evidence>
<evidence type="ECO:0000256" key="8">
    <source>
        <dbReference type="SAM" id="MobiDB-lite"/>
    </source>
</evidence>
<evidence type="ECO:0000256" key="1">
    <source>
        <dbReference type="ARBA" id="ARBA00004141"/>
    </source>
</evidence>
<feature type="domain" description="ABC transmembrane type-1" evidence="9">
    <location>
        <begin position="99"/>
        <end position="278"/>
    </location>
</feature>
<dbReference type="Gene3D" id="1.10.3720.10">
    <property type="entry name" value="MetI-like"/>
    <property type="match status" value="1"/>
</dbReference>
<feature type="compositionally biased region" description="Basic residues" evidence="8">
    <location>
        <begin position="292"/>
        <end position="304"/>
    </location>
</feature>
<evidence type="ECO:0000256" key="3">
    <source>
        <dbReference type="ARBA" id="ARBA00022475"/>
    </source>
</evidence>
<dbReference type="GO" id="GO:0043190">
    <property type="term" value="C:ATP-binding cassette (ABC) transporter complex"/>
    <property type="evidence" value="ECO:0007669"/>
    <property type="project" value="TreeGrafter"/>
</dbReference>
<evidence type="ECO:0000256" key="4">
    <source>
        <dbReference type="ARBA" id="ARBA00022692"/>
    </source>
</evidence>
<feature type="transmembrane region" description="Helical" evidence="7">
    <location>
        <begin position="103"/>
        <end position="129"/>
    </location>
</feature>
<comment type="subcellular location">
    <subcellularLocation>
        <location evidence="7">Cell membrane</location>
        <topology evidence="7">Multi-pass membrane protein</topology>
    </subcellularLocation>
    <subcellularLocation>
        <location evidence="1">Membrane</location>
        <topology evidence="1">Multi-pass membrane protein</topology>
    </subcellularLocation>
</comment>
<protein>
    <submittedName>
        <fullName evidence="10">Glycine/betaine ABC transporter permease</fullName>
    </submittedName>
</protein>
<keyword evidence="3" id="KW-1003">Cell membrane</keyword>
<dbReference type="Proteomes" id="UP000611640">
    <property type="component" value="Chromosome"/>
</dbReference>